<dbReference type="InterPro" id="IPR013977">
    <property type="entry name" value="GcvT_C"/>
</dbReference>
<dbReference type="GO" id="GO:0005829">
    <property type="term" value="C:cytosol"/>
    <property type="evidence" value="ECO:0007669"/>
    <property type="project" value="TreeGrafter"/>
</dbReference>
<feature type="domain" description="Aminomethyltransferase C-terminal" evidence="10">
    <location>
        <begin position="360"/>
        <end position="436"/>
    </location>
</feature>
<keyword evidence="4 7" id="KW-0808">Transferase</keyword>
<dbReference type="PANTHER" id="PTHR43757">
    <property type="entry name" value="AMINOMETHYLTRANSFERASE"/>
    <property type="match status" value="1"/>
</dbReference>
<dbReference type="GO" id="GO:0019464">
    <property type="term" value="P:glycine decarboxylation via glycine cleavage system"/>
    <property type="evidence" value="ECO:0007669"/>
    <property type="project" value="UniProtKB-UniRule"/>
</dbReference>
<comment type="catalytic activity">
    <reaction evidence="6 7">
        <text>N(6)-[(R)-S(8)-aminomethyldihydrolipoyl]-L-lysyl-[protein] + (6S)-5,6,7,8-tetrahydrofolate = N(6)-[(R)-dihydrolipoyl]-L-lysyl-[protein] + (6R)-5,10-methylene-5,6,7,8-tetrahydrofolate + NH4(+)</text>
        <dbReference type="Rhea" id="RHEA:16945"/>
        <dbReference type="Rhea" id="RHEA-COMP:10475"/>
        <dbReference type="Rhea" id="RHEA-COMP:10492"/>
        <dbReference type="ChEBI" id="CHEBI:15636"/>
        <dbReference type="ChEBI" id="CHEBI:28938"/>
        <dbReference type="ChEBI" id="CHEBI:57453"/>
        <dbReference type="ChEBI" id="CHEBI:83100"/>
        <dbReference type="ChEBI" id="CHEBI:83143"/>
        <dbReference type="EC" id="2.1.2.10"/>
    </reaction>
</comment>
<evidence type="ECO:0000256" key="3">
    <source>
        <dbReference type="ARBA" id="ARBA00022576"/>
    </source>
</evidence>
<dbReference type="Pfam" id="PF01571">
    <property type="entry name" value="GCV_T"/>
    <property type="match status" value="1"/>
</dbReference>
<protein>
    <recommendedName>
        <fullName evidence="2 7">Aminomethyltransferase</fullName>
        <ecNumber evidence="2 7">2.1.2.10</ecNumber>
    </recommendedName>
    <alternativeName>
        <fullName evidence="5 7">Glycine cleavage system T protein</fullName>
    </alternativeName>
</protein>
<keyword evidence="11" id="KW-0489">Methyltransferase</keyword>
<feature type="domain" description="GCVT N-terminal" evidence="9">
    <location>
        <begin position="82"/>
        <end position="338"/>
    </location>
</feature>
<dbReference type="GO" id="GO:0008168">
    <property type="term" value="F:methyltransferase activity"/>
    <property type="evidence" value="ECO:0007669"/>
    <property type="project" value="UniProtKB-KW"/>
</dbReference>
<comment type="similarity">
    <text evidence="1 7">Belongs to the GcvT family.</text>
</comment>
<dbReference type="Gene3D" id="3.30.70.1400">
    <property type="entry name" value="Aminomethyltransferase beta-barrel domains"/>
    <property type="match status" value="1"/>
</dbReference>
<gene>
    <name evidence="7 11" type="primary">gcvT</name>
    <name evidence="11" type="ORF">LEP1GSC188_2265</name>
</gene>
<dbReference type="InterPro" id="IPR022903">
    <property type="entry name" value="GcvT_bac"/>
</dbReference>
<sequence>MFDLKPLEPNDDSTDSRIEIKEFSSFRKNFDSPAPNEKQNVPNAVFGRELGKIYPKINLSRYGASKNWYSESFMSQVKKTPLYETHRALGAKMIPFGGWDMPVQYSGIIAEHNATREAAGLFDVSHMGEIFITGEPKTVLDFLESVTCNSVASLSNFQVQYNAILNENGGLVDDVTIYKFSAEKYMICSNASNYETVTEHLLKYLPASGVKVRDQSPNWHQIALQGPKANEIFSKFLGRELDSIQYYHFALLDYQGEEIIVSRTGYTGEDGFEIYSSVPFGLKLWNGLLEFGKPQGLLPCGLGARDTLRIEAKYPLYGHELNSQWTPVESGIGWIVKEKENSYFSSGKILSQKKNGAEFKIVAFALTEAGVPRENFRVLDFQGNEIGKTTSGTFSPSLKKGIGLASIRTEKIRDGEPIQIEIREQPKQAIITTKPFIPGSIRKN</sequence>
<dbReference type="Gene3D" id="3.30.1360.120">
    <property type="entry name" value="Probable tRNA modification gtpase trme, domain 1"/>
    <property type="match status" value="1"/>
</dbReference>
<comment type="function">
    <text evidence="7">The glycine cleavage system catalyzes the degradation of glycine.</text>
</comment>
<dbReference type="PANTHER" id="PTHR43757:SF2">
    <property type="entry name" value="AMINOMETHYLTRANSFERASE, MITOCHONDRIAL"/>
    <property type="match status" value="1"/>
</dbReference>
<evidence type="ECO:0000256" key="6">
    <source>
        <dbReference type="ARBA" id="ARBA00047665"/>
    </source>
</evidence>
<evidence type="ECO:0000256" key="4">
    <source>
        <dbReference type="ARBA" id="ARBA00022679"/>
    </source>
</evidence>
<dbReference type="EC" id="2.1.2.10" evidence="2 7"/>
<evidence type="ECO:0000259" key="10">
    <source>
        <dbReference type="Pfam" id="PF08669"/>
    </source>
</evidence>
<comment type="subunit">
    <text evidence="7">The glycine cleavage system is composed of four proteins: P, T, L and H.</text>
</comment>
<evidence type="ECO:0000259" key="9">
    <source>
        <dbReference type="Pfam" id="PF01571"/>
    </source>
</evidence>
<keyword evidence="3 7" id="KW-0032">Aminotransferase</keyword>
<evidence type="ECO:0000256" key="2">
    <source>
        <dbReference type="ARBA" id="ARBA00012616"/>
    </source>
</evidence>
<dbReference type="SUPFAM" id="SSF101790">
    <property type="entry name" value="Aminomethyltransferase beta-barrel domain"/>
    <property type="match status" value="1"/>
</dbReference>
<accession>M3EKT0</accession>
<feature type="binding site" evidence="8">
    <location>
        <position position="273"/>
    </location>
    <ligand>
        <name>substrate</name>
    </ligand>
</feature>
<dbReference type="GO" id="GO:0005960">
    <property type="term" value="C:glycine cleavage complex"/>
    <property type="evidence" value="ECO:0007669"/>
    <property type="project" value="InterPro"/>
</dbReference>
<dbReference type="SUPFAM" id="SSF103025">
    <property type="entry name" value="Folate-binding domain"/>
    <property type="match status" value="1"/>
</dbReference>
<dbReference type="EMBL" id="AHOR02000031">
    <property type="protein sequence ID" value="EMF81608.1"/>
    <property type="molecule type" value="Genomic_DNA"/>
</dbReference>
<evidence type="ECO:0000256" key="8">
    <source>
        <dbReference type="PIRSR" id="PIRSR006487-1"/>
    </source>
</evidence>
<organism evidence="11 12">
    <name type="scientific">Leptospira weilii serovar Topaz str. LT2116</name>
    <dbReference type="NCBI Taxonomy" id="1088540"/>
    <lineage>
        <taxon>Bacteria</taxon>
        <taxon>Pseudomonadati</taxon>
        <taxon>Spirochaetota</taxon>
        <taxon>Spirochaetia</taxon>
        <taxon>Leptospirales</taxon>
        <taxon>Leptospiraceae</taxon>
        <taxon>Leptospira</taxon>
    </lineage>
</organism>
<dbReference type="NCBIfam" id="TIGR00528">
    <property type="entry name" value="gcvT"/>
    <property type="match status" value="1"/>
</dbReference>
<dbReference type="PIRSF" id="PIRSF006487">
    <property type="entry name" value="GcvT"/>
    <property type="match status" value="1"/>
</dbReference>
<name>M3EKT0_9LEPT</name>
<dbReference type="Gene3D" id="2.40.30.110">
    <property type="entry name" value="Aminomethyltransferase beta-barrel domains"/>
    <property type="match status" value="1"/>
</dbReference>
<dbReference type="HAMAP" id="MF_00259">
    <property type="entry name" value="GcvT"/>
    <property type="match status" value="1"/>
</dbReference>
<evidence type="ECO:0000256" key="5">
    <source>
        <dbReference type="ARBA" id="ARBA00031395"/>
    </source>
</evidence>
<dbReference type="InterPro" id="IPR029043">
    <property type="entry name" value="GcvT/YgfZ_C"/>
</dbReference>
<dbReference type="InterPro" id="IPR006222">
    <property type="entry name" value="GCVT_N"/>
</dbReference>
<proteinExistence type="inferred from homology"/>
<dbReference type="GO" id="GO:0008483">
    <property type="term" value="F:transaminase activity"/>
    <property type="evidence" value="ECO:0007669"/>
    <property type="project" value="UniProtKB-KW"/>
</dbReference>
<dbReference type="InterPro" id="IPR027266">
    <property type="entry name" value="TrmE/GcvT-like"/>
</dbReference>
<evidence type="ECO:0000313" key="11">
    <source>
        <dbReference type="EMBL" id="EMF81608.1"/>
    </source>
</evidence>
<comment type="caution">
    <text evidence="11">The sequence shown here is derived from an EMBL/GenBank/DDBJ whole genome shotgun (WGS) entry which is preliminary data.</text>
</comment>
<dbReference type="Pfam" id="PF08669">
    <property type="entry name" value="GCV_T_C"/>
    <property type="match status" value="1"/>
</dbReference>
<dbReference type="GO" id="GO:0004047">
    <property type="term" value="F:aminomethyltransferase activity"/>
    <property type="evidence" value="ECO:0007669"/>
    <property type="project" value="UniProtKB-UniRule"/>
</dbReference>
<dbReference type="GO" id="GO:0032259">
    <property type="term" value="P:methylation"/>
    <property type="evidence" value="ECO:0007669"/>
    <property type="project" value="UniProtKB-KW"/>
</dbReference>
<reference evidence="11 12" key="1">
    <citation type="submission" date="2013-01" db="EMBL/GenBank/DDBJ databases">
        <authorList>
            <person name="Harkins D.M."/>
            <person name="Durkin A.S."/>
            <person name="Brinkac L.M."/>
            <person name="Haft D.H."/>
            <person name="Selengut J.D."/>
            <person name="Sanka R."/>
            <person name="DePew J."/>
            <person name="Purushe J."/>
            <person name="Tulsiani S.M."/>
            <person name="Graham G.C."/>
            <person name="Burns M.-A."/>
            <person name="Dohnt M.F."/>
            <person name="Smythe L.D."/>
            <person name="McKay D.B."/>
            <person name="Craig S.B."/>
            <person name="Vinetz J.M."/>
            <person name="Sutton G.G."/>
            <person name="Nierman W.C."/>
            <person name="Fouts D.E."/>
        </authorList>
    </citation>
    <scope>NUCLEOTIDE SEQUENCE [LARGE SCALE GENOMIC DNA]</scope>
    <source>
        <strain evidence="11 12">LT2116</strain>
    </source>
</reference>
<dbReference type="InterPro" id="IPR006223">
    <property type="entry name" value="GcvT"/>
</dbReference>
<evidence type="ECO:0000256" key="1">
    <source>
        <dbReference type="ARBA" id="ARBA00008609"/>
    </source>
</evidence>
<dbReference type="InterPro" id="IPR028896">
    <property type="entry name" value="GcvT/YgfZ/DmdA"/>
</dbReference>
<dbReference type="Proteomes" id="UP000011770">
    <property type="component" value="Unassembled WGS sequence"/>
</dbReference>
<dbReference type="NCBIfam" id="NF001567">
    <property type="entry name" value="PRK00389.1"/>
    <property type="match status" value="1"/>
</dbReference>
<dbReference type="Gene3D" id="4.10.1250.10">
    <property type="entry name" value="Aminomethyltransferase fragment"/>
    <property type="match status" value="1"/>
</dbReference>
<evidence type="ECO:0000256" key="7">
    <source>
        <dbReference type="HAMAP-Rule" id="MF_00259"/>
    </source>
</evidence>
<evidence type="ECO:0000313" key="12">
    <source>
        <dbReference type="Proteomes" id="UP000011770"/>
    </source>
</evidence>
<dbReference type="AlphaFoldDB" id="M3EKT0"/>